<reference evidence="1 2" key="1">
    <citation type="journal article" date="2012" name="J. Bacteriol.">
        <title>Genome Sequence of Idiomarina xiamenensis Type Strain 10-D-4.</title>
        <authorList>
            <person name="Lai Q."/>
            <person name="Wang L."/>
            <person name="Wang W."/>
            <person name="Shao Z."/>
        </authorList>
    </citation>
    <scope>NUCLEOTIDE SEQUENCE [LARGE SCALE GENOMIC DNA]</scope>
    <source>
        <strain evidence="1 2">10-D-4</strain>
    </source>
</reference>
<dbReference type="AlphaFoldDB" id="K2JKI9"/>
<feature type="non-terminal residue" evidence="1">
    <location>
        <position position="1"/>
    </location>
</feature>
<organism evidence="1 2">
    <name type="scientific">Idiomarina xiamenensis 10-D-4</name>
    <dbReference type="NCBI Taxonomy" id="740709"/>
    <lineage>
        <taxon>Bacteria</taxon>
        <taxon>Pseudomonadati</taxon>
        <taxon>Pseudomonadota</taxon>
        <taxon>Gammaproteobacteria</taxon>
        <taxon>Alteromonadales</taxon>
        <taxon>Idiomarinaceae</taxon>
        <taxon>Idiomarina</taxon>
    </lineage>
</organism>
<evidence type="ECO:0000313" key="2">
    <source>
        <dbReference type="Proteomes" id="UP000014115"/>
    </source>
</evidence>
<accession>K2JKI9</accession>
<evidence type="ECO:0000313" key="1">
    <source>
        <dbReference type="EMBL" id="EKE75843.1"/>
    </source>
</evidence>
<dbReference type="EMBL" id="AMRG01000072">
    <property type="protein sequence ID" value="EKE75843.1"/>
    <property type="molecule type" value="Genomic_DNA"/>
</dbReference>
<keyword evidence="2" id="KW-1185">Reference proteome</keyword>
<dbReference type="Proteomes" id="UP000014115">
    <property type="component" value="Unassembled WGS sequence"/>
</dbReference>
<gene>
    <name evidence="1" type="ORF">A10D4_13607</name>
</gene>
<protein>
    <submittedName>
        <fullName evidence="1">Uncharacterized protein</fullName>
    </submittedName>
</protein>
<proteinExistence type="predicted"/>
<name>K2JKI9_9GAMM</name>
<comment type="caution">
    <text evidence="1">The sequence shown here is derived from an EMBL/GenBank/DDBJ whole genome shotgun (WGS) entry which is preliminary data.</text>
</comment>
<sequence>IKPSVLLGCKLRIADMMLMGRQTPTVKQTSTSIAVTAVYWQRARKKATFILPDNWSPMSTTTNSTTFTTTT</sequence>